<dbReference type="InterPro" id="IPR044821">
    <property type="entry name" value="At1g28695/At4g15970-like"/>
</dbReference>
<feature type="region of interest" description="Disordered" evidence="1">
    <location>
        <begin position="1"/>
        <end position="20"/>
    </location>
</feature>
<keyword evidence="2" id="KW-0472">Membrane</keyword>
<dbReference type="PANTHER" id="PTHR46038:SF16">
    <property type="entry name" value="GLYCOSYLTRANSFERASE"/>
    <property type="match status" value="1"/>
</dbReference>
<feature type="domain" description="Nucleotide-diphospho-sugar transferase" evidence="3">
    <location>
        <begin position="138"/>
        <end position="336"/>
    </location>
</feature>
<dbReference type="EMBL" id="CP144751">
    <property type="protein sequence ID" value="WVZ86881.1"/>
    <property type="molecule type" value="Genomic_DNA"/>
</dbReference>
<sequence>MARPARKALVVSTPPSAARPRGLPRHALRISAAALFVTTLVALSFAVMYRAAVSRSLGADWRWDSLSSFAAFEEEEDGAQGDDDLDSEDLKLERVLKKASMGDKTVILTTLNAAWAFPGSVIDLFIESFRSGVRTNPLLKHLVIVAFDWKAYKQCVKIHPYCFALGTEGVDFSEEKRFLTSGYLEMMWRRLDFLRVVLEKGYNFIFSDADIMWFRNPFPHFYPGVDFQIACDHYVGNATDLRNIANGGFSYVKSNERSIDFYSFWYSSRLRYPGYHDQDVFNAIKHDPYIVDIGLTIKFLSTNYFGGFCEPSRDLNKVCTMHANCCIGLRSKIHDLRIMMEDWRSYLSLPPNLKRLRTSAWRSFILPRINMLRVKKRKRREAVR</sequence>
<reference evidence="4 5" key="1">
    <citation type="submission" date="2024-02" db="EMBL/GenBank/DDBJ databases">
        <title>High-quality chromosome-scale genome assembly of Pensacola bahiagrass (Paspalum notatum Flugge var. saurae).</title>
        <authorList>
            <person name="Vega J.M."/>
            <person name="Podio M."/>
            <person name="Orjuela J."/>
            <person name="Siena L.A."/>
            <person name="Pessino S.C."/>
            <person name="Combes M.C."/>
            <person name="Mariac C."/>
            <person name="Albertini E."/>
            <person name="Pupilli F."/>
            <person name="Ortiz J.P.A."/>
            <person name="Leblanc O."/>
        </authorList>
    </citation>
    <scope>NUCLEOTIDE SEQUENCE [LARGE SCALE GENOMIC DNA]</scope>
    <source>
        <strain evidence="4">R1</strain>
        <tissue evidence="4">Leaf</tissue>
    </source>
</reference>
<dbReference type="Proteomes" id="UP001341281">
    <property type="component" value="Chromosome 07"/>
</dbReference>
<keyword evidence="2" id="KW-0812">Transmembrane</keyword>
<evidence type="ECO:0000313" key="4">
    <source>
        <dbReference type="EMBL" id="WVZ86881.1"/>
    </source>
</evidence>
<keyword evidence="2" id="KW-1133">Transmembrane helix</keyword>
<evidence type="ECO:0000313" key="5">
    <source>
        <dbReference type="Proteomes" id="UP001341281"/>
    </source>
</evidence>
<dbReference type="Pfam" id="PF03407">
    <property type="entry name" value="Nucleotid_trans"/>
    <property type="match status" value="1"/>
</dbReference>
<dbReference type="PANTHER" id="PTHR46038">
    <property type="entry name" value="EXPRESSED PROTEIN-RELATED"/>
    <property type="match status" value="1"/>
</dbReference>
<proteinExistence type="predicted"/>
<accession>A0AAQ3U7K2</accession>
<protein>
    <recommendedName>
        <fullName evidence="3">Nucleotide-diphospho-sugar transferase domain-containing protein</fullName>
    </recommendedName>
</protein>
<name>A0AAQ3U7K2_PASNO</name>
<gene>
    <name evidence="4" type="ORF">U9M48_033598</name>
</gene>
<evidence type="ECO:0000259" key="3">
    <source>
        <dbReference type="Pfam" id="PF03407"/>
    </source>
</evidence>
<evidence type="ECO:0000256" key="1">
    <source>
        <dbReference type="SAM" id="MobiDB-lite"/>
    </source>
</evidence>
<keyword evidence="5" id="KW-1185">Reference proteome</keyword>
<dbReference type="InterPro" id="IPR005069">
    <property type="entry name" value="Nucl-diP-sugar_transferase"/>
</dbReference>
<dbReference type="AlphaFoldDB" id="A0AAQ3U7K2"/>
<feature type="transmembrane region" description="Helical" evidence="2">
    <location>
        <begin position="28"/>
        <end position="49"/>
    </location>
</feature>
<organism evidence="4 5">
    <name type="scientific">Paspalum notatum var. saurae</name>
    <dbReference type="NCBI Taxonomy" id="547442"/>
    <lineage>
        <taxon>Eukaryota</taxon>
        <taxon>Viridiplantae</taxon>
        <taxon>Streptophyta</taxon>
        <taxon>Embryophyta</taxon>
        <taxon>Tracheophyta</taxon>
        <taxon>Spermatophyta</taxon>
        <taxon>Magnoliopsida</taxon>
        <taxon>Liliopsida</taxon>
        <taxon>Poales</taxon>
        <taxon>Poaceae</taxon>
        <taxon>PACMAD clade</taxon>
        <taxon>Panicoideae</taxon>
        <taxon>Andropogonodae</taxon>
        <taxon>Paspaleae</taxon>
        <taxon>Paspalinae</taxon>
        <taxon>Paspalum</taxon>
    </lineage>
</organism>
<evidence type="ECO:0000256" key="2">
    <source>
        <dbReference type="SAM" id="Phobius"/>
    </source>
</evidence>